<organism evidence="1 2">
    <name type="scientific">Aphanomyces euteiches</name>
    <dbReference type="NCBI Taxonomy" id="100861"/>
    <lineage>
        <taxon>Eukaryota</taxon>
        <taxon>Sar</taxon>
        <taxon>Stramenopiles</taxon>
        <taxon>Oomycota</taxon>
        <taxon>Saprolegniomycetes</taxon>
        <taxon>Saprolegniales</taxon>
        <taxon>Verrucalvaceae</taxon>
        <taxon>Aphanomyces</taxon>
    </lineage>
</organism>
<evidence type="ECO:0000313" key="2">
    <source>
        <dbReference type="Proteomes" id="UP000481153"/>
    </source>
</evidence>
<dbReference type="Proteomes" id="UP000481153">
    <property type="component" value="Unassembled WGS sequence"/>
</dbReference>
<dbReference type="AlphaFoldDB" id="A0A6G0X4S4"/>
<dbReference type="OrthoDB" id="10619362at2759"/>
<dbReference type="EMBL" id="VJMJ01000102">
    <property type="protein sequence ID" value="KAF0734971.1"/>
    <property type="molecule type" value="Genomic_DNA"/>
</dbReference>
<protein>
    <submittedName>
        <fullName evidence="1">Uncharacterized protein</fullName>
    </submittedName>
</protein>
<reference evidence="1 2" key="1">
    <citation type="submission" date="2019-07" db="EMBL/GenBank/DDBJ databases">
        <title>Genomics analysis of Aphanomyces spp. identifies a new class of oomycete effector associated with host adaptation.</title>
        <authorList>
            <person name="Gaulin E."/>
        </authorList>
    </citation>
    <scope>NUCLEOTIDE SEQUENCE [LARGE SCALE GENOMIC DNA]</scope>
    <source>
        <strain evidence="1 2">ATCC 201684</strain>
    </source>
</reference>
<sequence length="145" mass="16343">MDDNTLYRTLRLANATGEIHSNLVRKYYPEDDRDIVLWSSVLNDELIPHMDHGAVNNESGWLVVEAKDAHSCCIQTILHMVDTRGICGRLETGEIVVDSWNAMNSMTLLPRGQEPQPIQSFMALSRYIELAAKQAVDAVVAAYRR</sequence>
<comment type="caution">
    <text evidence="1">The sequence shown here is derived from an EMBL/GenBank/DDBJ whole genome shotgun (WGS) entry which is preliminary data.</text>
</comment>
<accession>A0A6G0X4S4</accession>
<gene>
    <name evidence="1" type="ORF">Ae201684_008444</name>
</gene>
<name>A0A6G0X4S4_9STRA</name>
<dbReference type="VEuPathDB" id="FungiDB:AeMF1_004998"/>
<keyword evidence="2" id="KW-1185">Reference proteome</keyword>
<evidence type="ECO:0000313" key="1">
    <source>
        <dbReference type="EMBL" id="KAF0734971.1"/>
    </source>
</evidence>
<proteinExistence type="predicted"/>